<evidence type="ECO:0000313" key="2">
    <source>
        <dbReference type="Proteomes" id="UP000295781"/>
    </source>
</evidence>
<dbReference type="EMBL" id="CP012670">
    <property type="protein sequence ID" value="AUX23648.1"/>
    <property type="molecule type" value="Genomic_DNA"/>
</dbReference>
<dbReference type="Proteomes" id="UP000295781">
    <property type="component" value="Chromosome"/>
</dbReference>
<dbReference type="AlphaFoldDB" id="A0A4P2Q3S6"/>
<gene>
    <name evidence="1" type="ORF">SOCEGT47_041760</name>
</gene>
<dbReference type="SUPFAM" id="SSF56235">
    <property type="entry name" value="N-terminal nucleophile aminohydrolases (Ntn hydrolases)"/>
    <property type="match status" value="1"/>
</dbReference>
<dbReference type="InterPro" id="IPR029055">
    <property type="entry name" value="Ntn_hydrolases_N"/>
</dbReference>
<dbReference type="OrthoDB" id="5514196at2"/>
<organism evidence="1 2">
    <name type="scientific">Sorangium cellulosum</name>
    <name type="common">Polyangium cellulosum</name>
    <dbReference type="NCBI Taxonomy" id="56"/>
    <lineage>
        <taxon>Bacteria</taxon>
        <taxon>Pseudomonadati</taxon>
        <taxon>Myxococcota</taxon>
        <taxon>Polyangia</taxon>
        <taxon>Polyangiales</taxon>
        <taxon>Polyangiaceae</taxon>
        <taxon>Sorangium</taxon>
    </lineage>
</organism>
<accession>A0A4P2Q3S6</accession>
<dbReference type="RefSeq" id="WP_129348961.1">
    <property type="nucleotide sequence ID" value="NZ_CP012670.1"/>
</dbReference>
<sequence>MIRGAAATASDASAASAARAALEASGSAIDAIVAGFFAAAGAQPDVLLAPSVALAAGVGVGARAFDGRAIQPGRGAPRPRGFVDEQSVPDAARVAVPRSLGMLVLLHGYLGRARLRELVRPGVLAAERAGASARAELLREVGSLGAVALRARDVERALLAVGGAVAGGTLTAEDLAEAVPAEVEASSITIAAGATALQAPWPVGELARPADAIVACDGWGTIAALAYARTDDGIAVPELEIVLGRDAVPVRRGITRLAPGTPLPAAAPIAILQRSTLAAAIALTGKPRLEVSALGALLHGAALEAALHDVRRQLGAEGALAVLRDDRDARAVHLAPGFAATMETRPADDGSGAGAGR</sequence>
<protein>
    <submittedName>
        <fullName evidence="1">Uncharacterized protein</fullName>
    </submittedName>
</protein>
<name>A0A4P2Q3S6_SORCE</name>
<proteinExistence type="predicted"/>
<reference evidence="1 2" key="1">
    <citation type="submission" date="2015-09" db="EMBL/GenBank/DDBJ databases">
        <title>Sorangium comparison.</title>
        <authorList>
            <person name="Zaburannyi N."/>
            <person name="Bunk B."/>
            <person name="Overmann J."/>
            <person name="Mueller R."/>
        </authorList>
    </citation>
    <scope>NUCLEOTIDE SEQUENCE [LARGE SCALE GENOMIC DNA]</scope>
    <source>
        <strain evidence="1 2">So ceGT47</strain>
    </source>
</reference>
<evidence type="ECO:0000313" key="1">
    <source>
        <dbReference type="EMBL" id="AUX23648.1"/>
    </source>
</evidence>